<accession>A0A5A7PAX0</accession>
<keyword evidence="1" id="KW-0347">Helicase</keyword>
<dbReference type="Proteomes" id="UP000325081">
    <property type="component" value="Unassembled WGS sequence"/>
</dbReference>
<sequence length="290" mass="33171">MTIVLPPHKCLLKFHNLTSVKLLSENINNPRYMFNFVSFDDLRNNFEYNCIYLLYVIAEVYDVDELVKMDRDGHQLTRIKIHLRNLSILSKYSIEILETHVNLQNSLFASKLMINEDVGNIASYMNSLKNNSLRGSVSYSSREEASQGSTIDNFPSELEFKNIIDLESVNEECFCILHCKLRKNEKNFGAIIVIVVLIYRVHVLVEDNTESASFILFDPQVFPIIGKRAADLKHSLDMSIVSSVGDELAPSSNKRVVVDNNLEAFIDEDFHSQQSCTRKNAKVKVEKIDV</sequence>
<evidence type="ECO:0000313" key="1">
    <source>
        <dbReference type="EMBL" id="GER29567.1"/>
    </source>
</evidence>
<keyword evidence="2" id="KW-1185">Reference proteome</keyword>
<name>A0A5A7PAX0_STRAF</name>
<dbReference type="GO" id="GO:0004386">
    <property type="term" value="F:helicase activity"/>
    <property type="evidence" value="ECO:0007669"/>
    <property type="project" value="UniProtKB-KW"/>
</dbReference>
<proteinExistence type="predicted"/>
<comment type="caution">
    <text evidence="1">The sequence shown here is derived from an EMBL/GenBank/DDBJ whole genome shotgun (WGS) entry which is preliminary data.</text>
</comment>
<keyword evidence="1" id="KW-0067">ATP-binding</keyword>
<dbReference type="AlphaFoldDB" id="A0A5A7PAX0"/>
<reference evidence="2" key="1">
    <citation type="journal article" date="2019" name="Curr. Biol.">
        <title>Genome Sequence of Striga asiatica Provides Insight into the Evolution of Plant Parasitism.</title>
        <authorList>
            <person name="Yoshida S."/>
            <person name="Kim S."/>
            <person name="Wafula E.K."/>
            <person name="Tanskanen J."/>
            <person name="Kim Y.M."/>
            <person name="Honaas L."/>
            <person name="Yang Z."/>
            <person name="Spallek T."/>
            <person name="Conn C.E."/>
            <person name="Ichihashi Y."/>
            <person name="Cheong K."/>
            <person name="Cui S."/>
            <person name="Der J.P."/>
            <person name="Gundlach H."/>
            <person name="Jiao Y."/>
            <person name="Hori C."/>
            <person name="Ishida J.K."/>
            <person name="Kasahara H."/>
            <person name="Kiba T."/>
            <person name="Kim M.S."/>
            <person name="Koo N."/>
            <person name="Laohavisit A."/>
            <person name="Lee Y.H."/>
            <person name="Lumba S."/>
            <person name="McCourt P."/>
            <person name="Mortimer J.C."/>
            <person name="Mutuku J.M."/>
            <person name="Nomura T."/>
            <person name="Sasaki-Sekimoto Y."/>
            <person name="Seto Y."/>
            <person name="Wang Y."/>
            <person name="Wakatake T."/>
            <person name="Sakakibara H."/>
            <person name="Demura T."/>
            <person name="Yamaguchi S."/>
            <person name="Yoneyama K."/>
            <person name="Manabe R.I."/>
            <person name="Nelson D.C."/>
            <person name="Schulman A.H."/>
            <person name="Timko M.P."/>
            <person name="dePamphilis C.W."/>
            <person name="Choi D."/>
            <person name="Shirasu K."/>
        </authorList>
    </citation>
    <scope>NUCLEOTIDE SEQUENCE [LARGE SCALE GENOMIC DNA]</scope>
    <source>
        <strain evidence="2">cv. UVA1</strain>
    </source>
</reference>
<dbReference type="Gene3D" id="2.40.50.140">
    <property type="entry name" value="Nucleic acid-binding proteins"/>
    <property type="match status" value="1"/>
</dbReference>
<keyword evidence="1" id="KW-0378">Hydrolase</keyword>
<protein>
    <submittedName>
        <fullName evidence="1">ATP-dependent DNA helicase PIF1</fullName>
    </submittedName>
</protein>
<evidence type="ECO:0000313" key="2">
    <source>
        <dbReference type="Proteomes" id="UP000325081"/>
    </source>
</evidence>
<keyword evidence="1" id="KW-0547">Nucleotide-binding</keyword>
<dbReference type="OrthoDB" id="895915at2759"/>
<organism evidence="1 2">
    <name type="scientific">Striga asiatica</name>
    <name type="common">Asiatic witchweed</name>
    <name type="synonym">Buchnera asiatica</name>
    <dbReference type="NCBI Taxonomy" id="4170"/>
    <lineage>
        <taxon>Eukaryota</taxon>
        <taxon>Viridiplantae</taxon>
        <taxon>Streptophyta</taxon>
        <taxon>Embryophyta</taxon>
        <taxon>Tracheophyta</taxon>
        <taxon>Spermatophyta</taxon>
        <taxon>Magnoliopsida</taxon>
        <taxon>eudicotyledons</taxon>
        <taxon>Gunneridae</taxon>
        <taxon>Pentapetalae</taxon>
        <taxon>asterids</taxon>
        <taxon>lamiids</taxon>
        <taxon>Lamiales</taxon>
        <taxon>Orobanchaceae</taxon>
        <taxon>Buchnereae</taxon>
        <taxon>Striga</taxon>
    </lineage>
</organism>
<dbReference type="EMBL" id="BKCP01004002">
    <property type="protein sequence ID" value="GER29567.1"/>
    <property type="molecule type" value="Genomic_DNA"/>
</dbReference>
<gene>
    <name evidence="1" type="ORF">STAS_05440</name>
</gene>
<dbReference type="InterPro" id="IPR012340">
    <property type="entry name" value="NA-bd_OB-fold"/>
</dbReference>